<gene>
    <name evidence="1" type="ORF">BDZ94DRAFT_1245272</name>
</gene>
<dbReference type="AlphaFoldDB" id="A0A9P6CPA1"/>
<dbReference type="OrthoDB" id="5410040at2759"/>
<name>A0A9P6CPA1_9AGAR</name>
<sequence length="81" mass="9106">MSMYKALRLTQRRQLVTSLFGFTFFAAVLTVSASNILPCPSRPNKNRFADSDVEGELVAGGRVTVAKRPRRWIEEKHPNIG</sequence>
<organism evidence="1 2">
    <name type="scientific">Collybia nuda</name>
    <dbReference type="NCBI Taxonomy" id="64659"/>
    <lineage>
        <taxon>Eukaryota</taxon>
        <taxon>Fungi</taxon>
        <taxon>Dikarya</taxon>
        <taxon>Basidiomycota</taxon>
        <taxon>Agaricomycotina</taxon>
        <taxon>Agaricomycetes</taxon>
        <taxon>Agaricomycetidae</taxon>
        <taxon>Agaricales</taxon>
        <taxon>Tricholomatineae</taxon>
        <taxon>Clitocybaceae</taxon>
        <taxon>Collybia</taxon>
    </lineage>
</organism>
<comment type="caution">
    <text evidence="1">The sequence shown here is derived from an EMBL/GenBank/DDBJ whole genome shotgun (WGS) entry which is preliminary data.</text>
</comment>
<protein>
    <submittedName>
        <fullName evidence="1">Uncharacterized protein</fullName>
    </submittedName>
</protein>
<evidence type="ECO:0000313" key="2">
    <source>
        <dbReference type="Proteomes" id="UP000807353"/>
    </source>
</evidence>
<evidence type="ECO:0000313" key="1">
    <source>
        <dbReference type="EMBL" id="KAF9469060.1"/>
    </source>
</evidence>
<dbReference type="GO" id="GO:0033617">
    <property type="term" value="P:mitochondrial respiratory chain complex IV assembly"/>
    <property type="evidence" value="ECO:0007669"/>
    <property type="project" value="InterPro"/>
</dbReference>
<keyword evidence="2" id="KW-1185">Reference proteome</keyword>
<dbReference type="InterPro" id="IPR031459">
    <property type="entry name" value="Coa2"/>
</dbReference>
<reference evidence="1" key="1">
    <citation type="submission" date="2020-11" db="EMBL/GenBank/DDBJ databases">
        <authorList>
            <consortium name="DOE Joint Genome Institute"/>
            <person name="Ahrendt S."/>
            <person name="Riley R."/>
            <person name="Andreopoulos W."/>
            <person name="Labutti K."/>
            <person name="Pangilinan J."/>
            <person name="Ruiz-Duenas F.J."/>
            <person name="Barrasa J.M."/>
            <person name="Sanchez-Garcia M."/>
            <person name="Camarero S."/>
            <person name="Miyauchi S."/>
            <person name="Serrano A."/>
            <person name="Linde D."/>
            <person name="Babiker R."/>
            <person name="Drula E."/>
            <person name="Ayuso-Fernandez I."/>
            <person name="Pacheco R."/>
            <person name="Padilla G."/>
            <person name="Ferreira P."/>
            <person name="Barriuso J."/>
            <person name="Kellner H."/>
            <person name="Castanera R."/>
            <person name="Alfaro M."/>
            <person name="Ramirez L."/>
            <person name="Pisabarro A.G."/>
            <person name="Kuo A."/>
            <person name="Tritt A."/>
            <person name="Lipzen A."/>
            <person name="He G."/>
            <person name="Yan M."/>
            <person name="Ng V."/>
            <person name="Cullen D."/>
            <person name="Martin F."/>
            <person name="Rosso M.-N."/>
            <person name="Henrissat B."/>
            <person name="Hibbett D."/>
            <person name="Martinez A.T."/>
            <person name="Grigoriev I.V."/>
        </authorList>
    </citation>
    <scope>NUCLEOTIDE SEQUENCE</scope>
    <source>
        <strain evidence="1">CBS 247.69</strain>
    </source>
</reference>
<dbReference type="GO" id="GO:0005739">
    <property type="term" value="C:mitochondrion"/>
    <property type="evidence" value="ECO:0007669"/>
    <property type="project" value="GOC"/>
</dbReference>
<dbReference type="EMBL" id="MU150231">
    <property type="protein sequence ID" value="KAF9469060.1"/>
    <property type="molecule type" value="Genomic_DNA"/>
</dbReference>
<dbReference type="Proteomes" id="UP000807353">
    <property type="component" value="Unassembled WGS sequence"/>
</dbReference>
<proteinExistence type="predicted"/>
<accession>A0A9P6CPA1</accession>
<dbReference type="Pfam" id="PF17051">
    <property type="entry name" value="COA2"/>
    <property type="match status" value="1"/>
</dbReference>